<evidence type="ECO:0000313" key="2">
    <source>
        <dbReference type="Proteomes" id="UP000092713"/>
    </source>
</evidence>
<sequence>MTLVIAGHDITPDTSRPGFAGSVRGLFVTADSTITDGHQTLLSGFKKIYRVPITVYQPSFNGYDFQGYFTPRLASNCFIAFAGSTLTAQHVLNGINNHLSLMRYGYEGSGPAVRGTYQILMDCERNKLRAGGSQWPEDMFLDKDMEGLLTAEVVTRVVLHAIHGALATAKQHKIDKRGWDSLLTEYVIGTYCEREKRNRLYTVIPSHRIVEGIIEDVDLALHEVPPGELAVLGMQHYKAGAVESFNKALNARSDVKKTMFEYLNCAIDEVLKNNTREINRPAILSAFSRGDLVELDRRR</sequence>
<organism evidence="1 2">
    <name type="scientific">Janthinobacterium psychrotolerans</name>
    <dbReference type="NCBI Taxonomy" id="1747903"/>
    <lineage>
        <taxon>Bacteria</taxon>
        <taxon>Pseudomonadati</taxon>
        <taxon>Pseudomonadota</taxon>
        <taxon>Betaproteobacteria</taxon>
        <taxon>Burkholderiales</taxon>
        <taxon>Oxalobacteraceae</taxon>
        <taxon>Janthinobacterium</taxon>
    </lineage>
</organism>
<dbReference type="STRING" id="1747903.ASR47_10237"/>
<name>A0A1A7C5Q7_9BURK</name>
<keyword evidence="2" id="KW-1185">Reference proteome</keyword>
<gene>
    <name evidence="1" type="ORF">ASR47_10237</name>
</gene>
<dbReference type="AlphaFoldDB" id="A0A1A7C5Q7"/>
<reference evidence="1 2" key="1">
    <citation type="submission" date="2016-04" db="EMBL/GenBank/DDBJ databases">
        <title>Draft genome sequence of Janthinobacterium psychrotolerans sp. nov., isolated from freshwater sediments in Denmark.</title>
        <authorList>
            <person name="Gong X."/>
            <person name="Skrivergaard S."/>
            <person name="Korsgaard B.S."/>
            <person name="Schreiber L."/>
            <person name="Marshall I.P."/>
            <person name="Finster K."/>
            <person name="Schramm A."/>
        </authorList>
    </citation>
    <scope>NUCLEOTIDE SEQUENCE [LARGE SCALE GENOMIC DNA]</scope>
    <source>
        <strain evidence="1 2">S3-2</strain>
    </source>
</reference>
<comment type="caution">
    <text evidence="1">The sequence shown here is derived from an EMBL/GenBank/DDBJ whole genome shotgun (WGS) entry which is preliminary data.</text>
</comment>
<protein>
    <submittedName>
        <fullName evidence="1">Uncharacterized protein</fullName>
    </submittedName>
</protein>
<dbReference type="EMBL" id="LOCQ01000040">
    <property type="protein sequence ID" value="OBV41037.1"/>
    <property type="molecule type" value="Genomic_DNA"/>
</dbReference>
<accession>A0A1A7C5Q7</accession>
<dbReference type="Proteomes" id="UP000092713">
    <property type="component" value="Unassembled WGS sequence"/>
</dbReference>
<dbReference type="RefSeq" id="WP_065306333.1">
    <property type="nucleotide sequence ID" value="NZ_LOCQ01000040.1"/>
</dbReference>
<proteinExistence type="predicted"/>
<evidence type="ECO:0000313" key="1">
    <source>
        <dbReference type="EMBL" id="OBV41037.1"/>
    </source>
</evidence>
<dbReference type="OrthoDB" id="8560256at2"/>